<keyword evidence="3" id="KW-1185">Reference proteome</keyword>
<organism evidence="2 3">
    <name type="scientific">Rhizobium wuzhouense</name>
    <dbReference type="NCBI Taxonomy" id="1986026"/>
    <lineage>
        <taxon>Bacteria</taxon>
        <taxon>Pseudomonadati</taxon>
        <taxon>Pseudomonadota</taxon>
        <taxon>Alphaproteobacteria</taxon>
        <taxon>Hyphomicrobiales</taxon>
        <taxon>Rhizobiaceae</taxon>
        <taxon>Rhizobium/Agrobacterium group</taxon>
        <taxon>Rhizobium</taxon>
    </lineage>
</organism>
<dbReference type="EMBL" id="QJRY01000001">
    <property type="protein sequence ID" value="PYB77345.1"/>
    <property type="molecule type" value="Genomic_DNA"/>
</dbReference>
<sequence length="121" mass="13464">MALLALHHVQLAMPLGGEDRARGFYGEVLGLVEVQKPDNLARRGGCWFELGALRIHLGVEQDFRAARKAHPALLVDDLAELTARIEAAGYEVVSDESLEGFERRYVYDPFGNRIELMQTVG</sequence>
<dbReference type="RefSeq" id="WP_110789780.1">
    <property type="nucleotide sequence ID" value="NZ_QJRY01000001.1"/>
</dbReference>
<dbReference type="PANTHER" id="PTHR39175:SF1">
    <property type="entry name" value="FAMILY PROTEIN, PUTATIVE (AFU_ORTHOLOGUE AFUA_3G15060)-RELATED"/>
    <property type="match status" value="1"/>
</dbReference>
<dbReference type="Gene3D" id="3.10.180.10">
    <property type="entry name" value="2,3-Dihydroxybiphenyl 1,2-Dioxygenase, domain 1"/>
    <property type="match status" value="1"/>
</dbReference>
<dbReference type="PROSITE" id="PS51819">
    <property type="entry name" value="VOC"/>
    <property type="match status" value="1"/>
</dbReference>
<dbReference type="Pfam" id="PF00903">
    <property type="entry name" value="Glyoxalase"/>
    <property type="match status" value="1"/>
</dbReference>
<proteinExistence type="predicted"/>
<comment type="caution">
    <text evidence="2">The sequence shown here is derived from an EMBL/GenBank/DDBJ whole genome shotgun (WGS) entry which is preliminary data.</text>
</comment>
<dbReference type="InterPro" id="IPR037523">
    <property type="entry name" value="VOC_core"/>
</dbReference>
<feature type="domain" description="VOC" evidence="1">
    <location>
        <begin position="5"/>
        <end position="119"/>
    </location>
</feature>
<reference evidence="2 3" key="1">
    <citation type="submission" date="2018-06" db="EMBL/GenBank/DDBJ databases">
        <title>Rhizobium wuzhouense sp. nov., isolated from roots of Oryza officinalis.</title>
        <authorList>
            <person name="Yuan T."/>
        </authorList>
    </citation>
    <scope>NUCLEOTIDE SEQUENCE [LARGE SCALE GENOMIC DNA]</scope>
    <source>
        <strain evidence="2 3">W44</strain>
    </source>
</reference>
<accession>A0ABX5NW82</accession>
<name>A0ABX5NW82_9HYPH</name>
<evidence type="ECO:0000313" key="2">
    <source>
        <dbReference type="EMBL" id="PYB77345.1"/>
    </source>
</evidence>
<evidence type="ECO:0000313" key="3">
    <source>
        <dbReference type="Proteomes" id="UP000247536"/>
    </source>
</evidence>
<gene>
    <name evidence="2" type="ORF">DMY87_02975</name>
</gene>
<dbReference type="Proteomes" id="UP000247536">
    <property type="component" value="Unassembled WGS sequence"/>
</dbReference>
<dbReference type="InterPro" id="IPR029068">
    <property type="entry name" value="Glyas_Bleomycin-R_OHBP_Dase"/>
</dbReference>
<dbReference type="SUPFAM" id="SSF54593">
    <property type="entry name" value="Glyoxalase/Bleomycin resistance protein/Dihydroxybiphenyl dioxygenase"/>
    <property type="match status" value="1"/>
</dbReference>
<dbReference type="PANTHER" id="PTHR39175">
    <property type="entry name" value="FAMILY PROTEIN, PUTATIVE (AFU_ORTHOLOGUE AFUA_3G15060)-RELATED"/>
    <property type="match status" value="1"/>
</dbReference>
<dbReference type="InterPro" id="IPR004360">
    <property type="entry name" value="Glyas_Fos-R_dOase_dom"/>
</dbReference>
<evidence type="ECO:0000259" key="1">
    <source>
        <dbReference type="PROSITE" id="PS51819"/>
    </source>
</evidence>
<protein>
    <submittedName>
        <fullName evidence="2">Glyoxalase</fullName>
    </submittedName>
</protein>